<dbReference type="Proteomes" id="UP000095023">
    <property type="component" value="Unassembled WGS sequence"/>
</dbReference>
<gene>
    <name evidence="1" type="ORF">CANCADRAFT_58671</name>
</gene>
<dbReference type="AlphaFoldDB" id="A0A1E4T991"/>
<keyword evidence="2" id="KW-1185">Reference proteome</keyword>
<reference evidence="2" key="1">
    <citation type="submission" date="2016-02" db="EMBL/GenBank/DDBJ databases">
        <title>Comparative genomics of biotechnologically important yeasts.</title>
        <authorList>
            <consortium name="DOE Joint Genome Institute"/>
            <person name="Riley R."/>
            <person name="Haridas S."/>
            <person name="Wolfe K.H."/>
            <person name="Lopes M.R."/>
            <person name="Hittinger C.T."/>
            <person name="Goker M."/>
            <person name="Salamov A."/>
            <person name="Wisecaver J."/>
            <person name="Long T.M."/>
            <person name="Aerts A.L."/>
            <person name="Barry K."/>
            <person name="Choi C."/>
            <person name="Clum A."/>
            <person name="Coughlan A.Y."/>
            <person name="Deshpande S."/>
            <person name="Douglass A.P."/>
            <person name="Hanson S.J."/>
            <person name="Klenk H.-P."/>
            <person name="Labutti K."/>
            <person name="Lapidus A."/>
            <person name="Lindquist E."/>
            <person name="Lipzen A."/>
            <person name="Meier-Kolthoff J.P."/>
            <person name="Ohm R.A."/>
            <person name="Otillar R.P."/>
            <person name="Pangilinan J."/>
            <person name="Peng Y."/>
            <person name="Rokas A."/>
            <person name="Rosa C.A."/>
            <person name="Scheuner C."/>
            <person name="Sibirny A.A."/>
            <person name="Slot J.C."/>
            <person name="Stielow J.B."/>
            <person name="Sun H."/>
            <person name="Kurtzman C.P."/>
            <person name="Blackwell M."/>
            <person name="Jeffries T.W."/>
            <person name="Grigoriev I.V."/>
        </authorList>
    </citation>
    <scope>NUCLEOTIDE SEQUENCE [LARGE SCALE GENOMIC DNA]</scope>
    <source>
        <strain evidence="2">NRRL Y-17796</strain>
    </source>
</reference>
<name>A0A1E4T991_9ASCO</name>
<protein>
    <submittedName>
        <fullName evidence="1">Uncharacterized protein</fullName>
    </submittedName>
</protein>
<organism evidence="1 2">
    <name type="scientific">Tortispora caseinolytica NRRL Y-17796</name>
    <dbReference type="NCBI Taxonomy" id="767744"/>
    <lineage>
        <taxon>Eukaryota</taxon>
        <taxon>Fungi</taxon>
        <taxon>Dikarya</taxon>
        <taxon>Ascomycota</taxon>
        <taxon>Saccharomycotina</taxon>
        <taxon>Trigonopsidomycetes</taxon>
        <taxon>Trigonopsidales</taxon>
        <taxon>Trigonopsidaceae</taxon>
        <taxon>Tortispora</taxon>
    </lineage>
</organism>
<dbReference type="EMBL" id="KV453844">
    <property type="protein sequence ID" value="ODV88347.1"/>
    <property type="molecule type" value="Genomic_DNA"/>
</dbReference>
<sequence length="67" mass="7653">MTSKVPERVFERQCADYSILLADRRADGSTNSSVNQPTNRSNEQSISLFNKDAAFRFDITVCLDYMK</sequence>
<accession>A0A1E4T991</accession>
<evidence type="ECO:0000313" key="1">
    <source>
        <dbReference type="EMBL" id="ODV88347.1"/>
    </source>
</evidence>
<proteinExistence type="predicted"/>
<evidence type="ECO:0000313" key="2">
    <source>
        <dbReference type="Proteomes" id="UP000095023"/>
    </source>
</evidence>